<dbReference type="AlphaFoldDB" id="A0A3B0TP02"/>
<comment type="catalytic activity">
    <reaction evidence="17">
        <text>alpha-ribazole + adenosylcob(III)inamide-GDP = adenosylcob(III)alamin + GMP + H(+)</text>
        <dbReference type="Rhea" id="RHEA:16049"/>
        <dbReference type="ChEBI" id="CHEBI:10329"/>
        <dbReference type="ChEBI" id="CHEBI:15378"/>
        <dbReference type="ChEBI" id="CHEBI:18408"/>
        <dbReference type="ChEBI" id="CHEBI:58115"/>
        <dbReference type="ChEBI" id="CHEBI:60487"/>
        <dbReference type="EC" id="2.7.8.26"/>
    </reaction>
</comment>
<feature type="transmembrane region" description="Helical" evidence="19">
    <location>
        <begin position="117"/>
        <end position="139"/>
    </location>
</feature>
<sequence>MASTYDTKARFRLWGEDIRGALMFLTRLPVGGPPPMMPRAFRAFPVAGAAIGFFGAVVLVAALKLGFSPLAGAFAALIGVAAVTGALHEDGLADAADGFGGGANAEEKLRIMADSRLGTYGAVALVLVLGLKAVVLADLAGTFSPLALIFALGAAGAAGRMAPVVLLMVLPAARPAGLGVSAGRPDTNVLSGAIGALLVMVLPALATISVVANVTAGLMAAVAVAGLCRLSRRQIGGQTGDVAGTAVILAETGFLAGLSAA</sequence>
<dbReference type="UniPathway" id="UPA00148">
    <property type="reaction ID" value="UER00238"/>
</dbReference>
<organism evidence="20">
    <name type="scientific">hydrothermal vent metagenome</name>
    <dbReference type="NCBI Taxonomy" id="652676"/>
    <lineage>
        <taxon>unclassified sequences</taxon>
        <taxon>metagenomes</taxon>
        <taxon>ecological metagenomes</taxon>
    </lineage>
</organism>
<dbReference type="Pfam" id="PF02654">
    <property type="entry name" value="CobS"/>
    <property type="match status" value="1"/>
</dbReference>
<evidence type="ECO:0000256" key="8">
    <source>
        <dbReference type="ARBA" id="ARBA00022573"/>
    </source>
</evidence>
<protein>
    <recommendedName>
        <fullName evidence="6">Adenosylcobinamide-GDP ribazoletransferase</fullName>
        <ecNumber evidence="5">2.7.8.26</ecNumber>
    </recommendedName>
    <alternativeName>
        <fullName evidence="16">Cobalamin synthase</fullName>
    </alternativeName>
    <alternativeName>
        <fullName evidence="15">Cobalamin-5'-phosphate synthase</fullName>
    </alternativeName>
</protein>
<reference evidence="20" key="1">
    <citation type="submission" date="2018-06" db="EMBL/GenBank/DDBJ databases">
        <authorList>
            <person name="Zhirakovskaya E."/>
        </authorList>
    </citation>
    <scope>NUCLEOTIDE SEQUENCE</scope>
</reference>
<dbReference type="GO" id="GO:0005886">
    <property type="term" value="C:plasma membrane"/>
    <property type="evidence" value="ECO:0007669"/>
    <property type="project" value="UniProtKB-SubCell"/>
</dbReference>
<comment type="subcellular location">
    <subcellularLocation>
        <location evidence="2">Cell membrane</location>
        <topology evidence="2">Multi-pass membrane protein</topology>
    </subcellularLocation>
</comment>
<gene>
    <name evidence="20" type="ORF">MNBD_ALPHA09-65</name>
</gene>
<evidence type="ECO:0000256" key="16">
    <source>
        <dbReference type="ARBA" id="ARBA00032853"/>
    </source>
</evidence>
<evidence type="ECO:0000256" key="7">
    <source>
        <dbReference type="ARBA" id="ARBA00022475"/>
    </source>
</evidence>
<keyword evidence="12 19" id="KW-1133">Transmembrane helix</keyword>
<evidence type="ECO:0000256" key="15">
    <source>
        <dbReference type="ARBA" id="ARBA00032605"/>
    </source>
</evidence>
<dbReference type="EC" id="2.7.8.26" evidence="5"/>
<comment type="catalytic activity">
    <reaction evidence="18">
        <text>alpha-ribazole 5'-phosphate + adenosylcob(III)inamide-GDP = adenosylcob(III)alamin 5'-phosphate + GMP + H(+)</text>
        <dbReference type="Rhea" id="RHEA:23560"/>
        <dbReference type="ChEBI" id="CHEBI:15378"/>
        <dbReference type="ChEBI" id="CHEBI:57918"/>
        <dbReference type="ChEBI" id="CHEBI:58115"/>
        <dbReference type="ChEBI" id="CHEBI:60487"/>
        <dbReference type="ChEBI" id="CHEBI:60493"/>
        <dbReference type="EC" id="2.7.8.26"/>
    </reaction>
</comment>
<evidence type="ECO:0000256" key="11">
    <source>
        <dbReference type="ARBA" id="ARBA00022842"/>
    </source>
</evidence>
<comment type="similarity">
    <text evidence="4">Belongs to the CobS family.</text>
</comment>
<evidence type="ECO:0000256" key="6">
    <source>
        <dbReference type="ARBA" id="ARBA00015850"/>
    </source>
</evidence>
<keyword evidence="8" id="KW-0169">Cobalamin biosynthesis</keyword>
<comment type="pathway">
    <text evidence="3">Cofactor biosynthesis; adenosylcobalamin biosynthesis; adenosylcobalamin from cob(II)yrinate a,c-diamide: step 7/7.</text>
</comment>
<comment type="cofactor">
    <cofactor evidence="1">
        <name>Mg(2+)</name>
        <dbReference type="ChEBI" id="CHEBI:18420"/>
    </cofactor>
</comment>
<feature type="transmembrane region" description="Helical" evidence="19">
    <location>
        <begin position="146"/>
        <end position="173"/>
    </location>
</feature>
<feature type="transmembrane region" description="Helical" evidence="19">
    <location>
        <begin position="70"/>
        <end position="88"/>
    </location>
</feature>
<evidence type="ECO:0000256" key="3">
    <source>
        <dbReference type="ARBA" id="ARBA00004663"/>
    </source>
</evidence>
<keyword evidence="9 20" id="KW-0808">Transferase</keyword>
<name>A0A3B0TP02_9ZZZZ</name>
<evidence type="ECO:0000256" key="2">
    <source>
        <dbReference type="ARBA" id="ARBA00004651"/>
    </source>
</evidence>
<evidence type="ECO:0000256" key="14">
    <source>
        <dbReference type="ARBA" id="ARBA00025228"/>
    </source>
</evidence>
<dbReference type="GO" id="GO:0008818">
    <property type="term" value="F:cobalamin 5'-phosphate synthase activity"/>
    <property type="evidence" value="ECO:0007669"/>
    <property type="project" value="InterPro"/>
</dbReference>
<evidence type="ECO:0000256" key="12">
    <source>
        <dbReference type="ARBA" id="ARBA00022989"/>
    </source>
</evidence>
<dbReference type="HAMAP" id="MF_00719">
    <property type="entry name" value="CobS"/>
    <property type="match status" value="1"/>
</dbReference>
<proteinExistence type="inferred from homology"/>
<accession>A0A3B0TP02</accession>
<dbReference type="EMBL" id="UOEM01000067">
    <property type="protein sequence ID" value="VAW13959.1"/>
    <property type="molecule type" value="Genomic_DNA"/>
</dbReference>
<dbReference type="PANTHER" id="PTHR34148:SF1">
    <property type="entry name" value="ADENOSYLCOBINAMIDE-GDP RIBAZOLETRANSFERASE"/>
    <property type="match status" value="1"/>
</dbReference>
<feature type="transmembrane region" description="Helical" evidence="19">
    <location>
        <begin position="193"/>
        <end position="225"/>
    </location>
</feature>
<feature type="transmembrane region" description="Helical" evidence="19">
    <location>
        <begin position="43"/>
        <end position="63"/>
    </location>
</feature>
<dbReference type="InterPro" id="IPR003805">
    <property type="entry name" value="CobS"/>
</dbReference>
<evidence type="ECO:0000313" key="20">
    <source>
        <dbReference type="EMBL" id="VAW13959.1"/>
    </source>
</evidence>
<evidence type="ECO:0000256" key="18">
    <source>
        <dbReference type="ARBA" id="ARBA00049504"/>
    </source>
</evidence>
<evidence type="ECO:0000256" key="13">
    <source>
        <dbReference type="ARBA" id="ARBA00023136"/>
    </source>
</evidence>
<evidence type="ECO:0000256" key="10">
    <source>
        <dbReference type="ARBA" id="ARBA00022692"/>
    </source>
</evidence>
<comment type="function">
    <text evidence="14">Joins adenosylcobinamide-GDP and alpha-ribazole to generate adenosylcobalamin (Ado-cobalamin). Also synthesizes adenosylcobalamin 5'-phosphate from adenosylcobinamide-GDP and alpha-ribazole 5'-phosphate.</text>
</comment>
<evidence type="ECO:0000256" key="5">
    <source>
        <dbReference type="ARBA" id="ARBA00013200"/>
    </source>
</evidence>
<evidence type="ECO:0000256" key="19">
    <source>
        <dbReference type="SAM" id="Phobius"/>
    </source>
</evidence>
<keyword evidence="7" id="KW-1003">Cell membrane</keyword>
<evidence type="ECO:0000256" key="17">
    <source>
        <dbReference type="ARBA" id="ARBA00048623"/>
    </source>
</evidence>
<evidence type="ECO:0000256" key="1">
    <source>
        <dbReference type="ARBA" id="ARBA00001946"/>
    </source>
</evidence>
<dbReference type="GO" id="GO:0051073">
    <property type="term" value="F:adenosylcobinamide-GDP ribazoletransferase activity"/>
    <property type="evidence" value="ECO:0007669"/>
    <property type="project" value="UniProtKB-EC"/>
</dbReference>
<keyword evidence="13 19" id="KW-0472">Membrane</keyword>
<dbReference type="GO" id="GO:0009236">
    <property type="term" value="P:cobalamin biosynthetic process"/>
    <property type="evidence" value="ECO:0007669"/>
    <property type="project" value="UniProtKB-UniPathway"/>
</dbReference>
<keyword evidence="11" id="KW-0460">Magnesium</keyword>
<dbReference type="PANTHER" id="PTHR34148">
    <property type="entry name" value="ADENOSYLCOBINAMIDE-GDP RIBAZOLETRANSFERASE"/>
    <property type="match status" value="1"/>
</dbReference>
<evidence type="ECO:0000256" key="4">
    <source>
        <dbReference type="ARBA" id="ARBA00010561"/>
    </source>
</evidence>
<keyword evidence="10 19" id="KW-0812">Transmembrane</keyword>
<evidence type="ECO:0000256" key="9">
    <source>
        <dbReference type="ARBA" id="ARBA00022679"/>
    </source>
</evidence>